<feature type="compositionally biased region" description="Low complexity" evidence="1">
    <location>
        <begin position="466"/>
        <end position="487"/>
    </location>
</feature>
<dbReference type="InterPro" id="IPR044694">
    <property type="entry name" value="NUP214"/>
</dbReference>
<organism evidence="2 3">
    <name type="scientific">Digitaria exilis</name>
    <dbReference type="NCBI Taxonomy" id="1010633"/>
    <lineage>
        <taxon>Eukaryota</taxon>
        <taxon>Viridiplantae</taxon>
        <taxon>Streptophyta</taxon>
        <taxon>Embryophyta</taxon>
        <taxon>Tracheophyta</taxon>
        <taxon>Spermatophyta</taxon>
        <taxon>Magnoliopsida</taxon>
        <taxon>Liliopsida</taxon>
        <taxon>Poales</taxon>
        <taxon>Poaceae</taxon>
        <taxon>PACMAD clade</taxon>
        <taxon>Panicoideae</taxon>
        <taxon>Panicodae</taxon>
        <taxon>Paniceae</taxon>
        <taxon>Anthephorinae</taxon>
        <taxon>Digitaria</taxon>
    </lineage>
</organism>
<feature type="compositionally biased region" description="Low complexity" evidence="1">
    <location>
        <begin position="659"/>
        <end position="670"/>
    </location>
</feature>
<dbReference type="EMBL" id="JACEFO010001042">
    <property type="protein sequence ID" value="KAF8749333.1"/>
    <property type="molecule type" value="Genomic_DNA"/>
</dbReference>
<dbReference type="PANTHER" id="PTHR34418:SF3">
    <property type="entry name" value="NUCLEAR PORE COMPLEX PROTEIN NUP214"/>
    <property type="match status" value="1"/>
</dbReference>
<keyword evidence="3" id="KW-1185">Reference proteome</keyword>
<feature type="compositionally biased region" description="Polar residues" evidence="1">
    <location>
        <begin position="409"/>
        <end position="422"/>
    </location>
</feature>
<evidence type="ECO:0000313" key="2">
    <source>
        <dbReference type="EMBL" id="KAF8749333.1"/>
    </source>
</evidence>
<protein>
    <submittedName>
        <fullName evidence="2">Uncharacterized protein</fullName>
    </submittedName>
</protein>
<feature type="compositionally biased region" description="Acidic residues" evidence="1">
    <location>
        <begin position="505"/>
        <end position="514"/>
    </location>
</feature>
<dbReference type="AlphaFoldDB" id="A0A835FF52"/>
<feature type="compositionally biased region" description="Polar residues" evidence="1">
    <location>
        <begin position="203"/>
        <end position="217"/>
    </location>
</feature>
<proteinExistence type="predicted"/>
<dbReference type="PANTHER" id="PTHR34418">
    <property type="entry name" value="NUCLEAR PORE COMPLEX PROTEIN NUP214 ISOFORM X1"/>
    <property type="match status" value="1"/>
</dbReference>
<reference evidence="2" key="1">
    <citation type="submission" date="2020-07" db="EMBL/GenBank/DDBJ databases">
        <title>Genome sequence and genetic diversity analysis of an under-domesticated orphan crop, white fonio (Digitaria exilis).</title>
        <authorList>
            <person name="Bennetzen J.L."/>
            <person name="Chen S."/>
            <person name="Ma X."/>
            <person name="Wang X."/>
            <person name="Yssel A.E.J."/>
            <person name="Chaluvadi S.R."/>
            <person name="Johnson M."/>
            <person name="Gangashetty P."/>
            <person name="Hamidou F."/>
            <person name="Sanogo M.D."/>
            <person name="Zwaenepoel A."/>
            <person name="Wallace J."/>
            <person name="Van De Peer Y."/>
            <person name="Van Deynze A."/>
        </authorList>
    </citation>
    <scope>NUCLEOTIDE SEQUENCE</scope>
    <source>
        <tissue evidence="2">Leaves</tissue>
    </source>
</reference>
<comment type="caution">
    <text evidence="2">The sequence shown here is derived from an EMBL/GenBank/DDBJ whole genome shotgun (WGS) entry which is preliminary data.</text>
</comment>
<name>A0A835FF52_9POAL</name>
<accession>A0A835FF52</accession>
<gene>
    <name evidence="2" type="ORF">HU200_012662</name>
</gene>
<feature type="compositionally biased region" description="Low complexity" evidence="1">
    <location>
        <begin position="574"/>
        <end position="607"/>
    </location>
</feature>
<feature type="region of interest" description="Disordered" evidence="1">
    <location>
        <begin position="403"/>
        <end position="422"/>
    </location>
</feature>
<feature type="region of interest" description="Disordered" evidence="1">
    <location>
        <begin position="450"/>
        <end position="675"/>
    </location>
</feature>
<dbReference type="GO" id="GO:0017056">
    <property type="term" value="F:structural constituent of nuclear pore"/>
    <property type="evidence" value="ECO:0007669"/>
    <property type="project" value="InterPro"/>
</dbReference>
<dbReference type="GO" id="GO:0006405">
    <property type="term" value="P:RNA export from nucleus"/>
    <property type="evidence" value="ECO:0007669"/>
    <property type="project" value="InterPro"/>
</dbReference>
<dbReference type="OrthoDB" id="248320at2759"/>
<evidence type="ECO:0000313" key="3">
    <source>
        <dbReference type="Proteomes" id="UP000636709"/>
    </source>
</evidence>
<feature type="region of interest" description="Disordered" evidence="1">
    <location>
        <begin position="279"/>
        <end position="302"/>
    </location>
</feature>
<evidence type="ECO:0000256" key="1">
    <source>
        <dbReference type="SAM" id="MobiDB-lite"/>
    </source>
</evidence>
<feature type="compositionally biased region" description="Polar residues" evidence="1">
    <location>
        <begin position="638"/>
        <end position="654"/>
    </location>
</feature>
<feature type="region of interest" description="Disordered" evidence="1">
    <location>
        <begin position="188"/>
        <end position="217"/>
    </location>
</feature>
<feature type="compositionally biased region" description="Polar residues" evidence="1">
    <location>
        <begin position="541"/>
        <end position="568"/>
    </location>
</feature>
<sequence length="709" mass="74731">MVASNKKCIDEHIALLKWPSTHDDEKTVKCLEMLEDKYSPRIDLQVGLFLSKLEKGTETEQVEGQCSKIEDLRNKMFQEENNTFCVIQDLTNQLVELERHFNNLEMNRPSETGRMASNHRAIYSNKSRSRYSTVEPSSYKYVKAKPSVPQQNPLFKWVKESTGPSQSSEQKHFELPVQMKSTAQSKLAPSSPAFSYTHKGAQDSISPSNVSSFGTTHTVPKSNTLTFKTTITPKSNANTEPNMLPSMATAKASQSPLPVKTLTGESGDSSTLTMTSRQDNQAMPSLGSMRGFGPLPQNKGDIFRDISKSSFTSEHSKPVLPEKTGQVCGVSDDVQNTVKDTLKAAPQPLAFSPMPVTQTNSYSIKPTVSSSATSASSDLQASAAKTSDILSSSMQKSTLKVSPLAPGANVSSSLPSIPTPVENLSTRLGKNVSKSETLTSQVTSAIVSASTSSFISTTENKPSLPPTAGASLPSTPASAPKTAPTTAESVVTSTGKDVGPNNISTDEDDMEEEAPSASAELNLGALGGFGLGSQPSSSPQKSNPFGTSFGTSDNKNPGTPFTLATNPGQVFRPASLSIPSAQPAQSSQSTSSSPFSSTFSSGLTGFGQPAQLGSGQQSGFGKPALIGAGHQAGFGQPAQIQSGFGQPAQIQSGFGQPAQIGSGQQSGFGQPAQIGAGQQSGFGSLHSLVLNRHLDQCWVLLDNRASQEA</sequence>
<dbReference type="Proteomes" id="UP000636709">
    <property type="component" value="Unassembled WGS sequence"/>
</dbReference>